<keyword evidence="3" id="KW-1185">Reference proteome</keyword>
<evidence type="ECO:0000313" key="3">
    <source>
        <dbReference type="Proteomes" id="UP000297318"/>
    </source>
</evidence>
<organism evidence="2 3">
    <name type="scientific">Serinibacter arcticus</name>
    <dbReference type="NCBI Taxonomy" id="1655435"/>
    <lineage>
        <taxon>Bacteria</taxon>
        <taxon>Bacillati</taxon>
        <taxon>Actinomycetota</taxon>
        <taxon>Actinomycetes</taxon>
        <taxon>Micrococcales</taxon>
        <taxon>Beutenbergiaceae</taxon>
        <taxon>Serinibacter</taxon>
    </lineage>
</organism>
<sequence>MGPRTDPGSRIDPGRAEGGVRDLGEHSARAVQVGAGGRGV</sequence>
<evidence type="ECO:0000313" key="2">
    <source>
        <dbReference type="EMBL" id="TGO05644.1"/>
    </source>
</evidence>
<dbReference type="EMBL" id="RHPJ01000002">
    <property type="protein sequence ID" value="TGO05644.1"/>
    <property type="molecule type" value="Genomic_DNA"/>
</dbReference>
<gene>
    <name evidence="2" type="ORF">SERN_1648</name>
</gene>
<comment type="caution">
    <text evidence="2">The sequence shown here is derived from an EMBL/GenBank/DDBJ whole genome shotgun (WGS) entry which is preliminary data.</text>
</comment>
<evidence type="ECO:0000256" key="1">
    <source>
        <dbReference type="SAM" id="MobiDB-lite"/>
    </source>
</evidence>
<feature type="compositionally biased region" description="Basic and acidic residues" evidence="1">
    <location>
        <begin position="7"/>
        <end position="28"/>
    </location>
</feature>
<feature type="region of interest" description="Disordered" evidence="1">
    <location>
        <begin position="1"/>
        <end position="40"/>
    </location>
</feature>
<accession>A0A4Z1E152</accession>
<name>A0A4Z1E152_9MICO</name>
<protein>
    <submittedName>
        <fullName evidence="2">Uncharacterized protein</fullName>
    </submittedName>
</protein>
<reference evidence="2 3" key="1">
    <citation type="submission" date="2018-11" db="EMBL/GenBank/DDBJ databases">
        <title>Complete genome sequencing of the Actinobacteria Serinibacter sp. K3-2.</title>
        <authorList>
            <person name="Rakitin A.L."/>
            <person name="Beletsky A.V."/>
            <person name="Mardanov A.V."/>
            <person name="Ravin N.V."/>
            <person name="Gromova A.S."/>
            <person name="Filippova S.N."/>
            <person name="Gal'Chenko V.F."/>
        </authorList>
    </citation>
    <scope>NUCLEOTIDE SEQUENCE [LARGE SCALE GENOMIC DNA]</scope>
    <source>
        <strain evidence="2 3">K3-2</strain>
    </source>
</reference>
<dbReference type="Proteomes" id="UP000297318">
    <property type="component" value="Unassembled WGS sequence"/>
</dbReference>
<dbReference type="AlphaFoldDB" id="A0A4Z1E152"/>
<proteinExistence type="predicted"/>